<feature type="compositionally biased region" description="Polar residues" evidence="2">
    <location>
        <begin position="438"/>
        <end position="450"/>
    </location>
</feature>
<reference evidence="3 4" key="1">
    <citation type="submission" date="2017-09" db="EMBL/GenBank/DDBJ databases">
        <title>WGS assembly of Aquilegia coerulea Goldsmith.</title>
        <authorList>
            <person name="Hodges S."/>
            <person name="Kramer E."/>
            <person name="Nordborg M."/>
            <person name="Tomkins J."/>
            <person name="Borevitz J."/>
            <person name="Derieg N."/>
            <person name="Yan J."/>
            <person name="Mihaltcheva S."/>
            <person name="Hayes R.D."/>
            <person name="Rokhsar D."/>
        </authorList>
    </citation>
    <scope>NUCLEOTIDE SEQUENCE [LARGE SCALE GENOMIC DNA]</scope>
    <source>
        <strain evidence="4">cv. Goldsmith</strain>
    </source>
</reference>
<evidence type="ECO:0000313" key="4">
    <source>
        <dbReference type="Proteomes" id="UP000230069"/>
    </source>
</evidence>
<dbReference type="AlphaFoldDB" id="A0A2G5ERR2"/>
<feature type="compositionally biased region" description="Basic and acidic residues" evidence="2">
    <location>
        <begin position="789"/>
        <end position="825"/>
    </location>
</feature>
<gene>
    <name evidence="3" type="ORF">AQUCO_00500386v1</name>
</gene>
<dbReference type="FunCoup" id="A0A2G5ERR2">
    <property type="interactions" value="2141"/>
</dbReference>
<feature type="compositionally biased region" description="Low complexity" evidence="2">
    <location>
        <begin position="425"/>
        <end position="437"/>
    </location>
</feature>
<protein>
    <recommendedName>
        <fullName evidence="5">J domain-containing protein</fullName>
    </recommendedName>
</protein>
<feature type="compositionally biased region" description="Basic and acidic residues" evidence="2">
    <location>
        <begin position="172"/>
        <end position="191"/>
    </location>
</feature>
<feature type="compositionally biased region" description="Pro residues" evidence="2">
    <location>
        <begin position="389"/>
        <end position="401"/>
    </location>
</feature>
<keyword evidence="4" id="KW-1185">Reference proteome</keyword>
<dbReference type="Gene3D" id="1.10.287.110">
    <property type="entry name" value="DnaJ domain"/>
    <property type="match status" value="1"/>
</dbReference>
<evidence type="ECO:0008006" key="5">
    <source>
        <dbReference type="Google" id="ProtNLM"/>
    </source>
</evidence>
<feature type="compositionally biased region" description="Basic and acidic residues" evidence="2">
    <location>
        <begin position="338"/>
        <end position="347"/>
    </location>
</feature>
<evidence type="ECO:0000256" key="2">
    <source>
        <dbReference type="SAM" id="MobiDB-lite"/>
    </source>
</evidence>
<feature type="compositionally biased region" description="Polar residues" evidence="2">
    <location>
        <begin position="58"/>
        <end position="67"/>
    </location>
</feature>
<dbReference type="PANTHER" id="PTHR23172:SF19">
    <property type="entry name" value="J DOMAIN-CONTAINING PROTEIN"/>
    <property type="match status" value="1"/>
</dbReference>
<evidence type="ECO:0000313" key="3">
    <source>
        <dbReference type="EMBL" id="PIA58420.1"/>
    </source>
</evidence>
<dbReference type="PANTHER" id="PTHR23172">
    <property type="entry name" value="AUXILIN/CYCLIN G-ASSOCIATED KINASE-RELATED"/>
    <property type="match status" value="1"/>
</dbReference>
<dbReference type="InterPro" id="IPR036869">
    <property type="entry name" value="J_dom_sf"/>
</dbReference>
<dbReference type="STRING" id="218851.A0A2G5ERR2"/>
<feature type="compositionally biased region" description="Polar residues" evidence="2">
    <location>
        <begin position="324"/>
        <end position="337"/>
    </location>
</feature>
<accession>A0A2G5ERR2</accession>
<feature type="region of interest" description="Disordered" evidence="2">
    <location>
        <begin position="384"/>
        <end position="606"/>
    </location>
</feature>
<keyword evidence="1" id="KW-0175">Coiled coil</keyword>
<name>A0A2G5ERR2_AQUCA</name>
<feature type="compositionally biased region" description="Polar residues" evidence="2">
    <location>
        <begin position="755"/>
        <end position="764"/>
    </location>
</feature>
<dbReference type="SUPFAM" id="SSF46565">
    <property type="entry name" value="Chaperone J-domain"/>
    <property type="match status" value="1"/>
</dbReference>
<dbReference type="InParanoid" id="A0A2G5ERR2"/>
<feature type="compositionally biased region" description="Polar residues" evidence="2">
    <location>
        <begin position="722"/>
        <end position="737"/>
    </location>
</feature>
<dbReference type="EMBL" id="KZ305022">
    <property type="protein sequence ID" value="PIA58420.1"/>
    <property type="molecule type" value="Genomic_DNA"/>
</dbReference>
<evidence type="ECO:0000256" key="1">
    <source>
        <dbReference type="ARBA" id="ARBA00023054"/>
    </source>
</evidence>
<feature type="compositionally biased region" description="Polar residues" evidence="2">
    <location>
        <begin position="231"/>
        <end position="244"/>
    </location>
</feature>
<feature type="compositionally biased region" description="Low complexity" evidence="2">
    <location>
        <begin position="45"/>
        <end position="57"/>
    </location>
</feature>
<feature type="region of interest" description="Disordered" evidence="2">
    <location>
        <begin position="277"/>
        <end position="361"/>
    </location>
</feature>
<dbReference type="GO" id="GO:0031982">
    <property type="term" value="C:vesicle"/>
    <property type="evidence" value="ECO:0007669"/>
    <property type="project" value="TreeGrafter"/>
</dbReference>
<feature type="compositionally biased region" description="Basic and acidic residues" evidence="2">
    <location>
        <begin position="629"/>
        <end position="690"/>
    </location>
</feature>
<dbReference type="Proteomes" id="UP000230069">
    <property type="component" value="Unassembled WGS sequence"/>
</dbReference>
<sequence>MDDFPGLLARDFGFRAQGKAAPMAASKGTSGGNLNFGMGSGGDGRSSSFSSSSRGKSNWNSTPSGSSFLDDDGLFRSSASQKNHDSDGLGGYNDVYGGPPKYTNQSNTRNSATFDYDAVFQGSKGSSGAKSSLPVYDKPVYDDDIFDGVPGMKSTSSVKYDDVFSSISSPPKQKDHFDDFLGNLDRKEPAETKSSYPKTSEVKKDVSDFDDLLPGFGGSSPPKNRGAPEASHQQKPTAAFNKSTNVMDDPFVIIEPGSVPPYETSEIFDDPLEQVKKSNKPASTNFNGSPGSGVFNDMNPLDDFANSVPSFSSGAKNRVENKSPSRTGANASSTQRATSKEPTEDPFFRTANNASPKVEMSPKYEVDVDSVEDIWITVSEVPLFTQPTSAPPPSRPPPPRPVQVSRADESSLSARNAKEKINQYSSFQHFSPSFQSPTAVPSSGKSTGVSSIDELEDFAMGRSRDPTDDPADVLSGEEGVDTSAAAAAKVAVDRAEAKFKHAREVRERESVRTGRSKETGQQEKDEKASRDSQERELREKQERLDREREQREREEKEREQKRLEKEKERARQAVERATREVRERAAAEARTKAQKAAVEKATAEARERAERAAVQRALAEARERAAKEAREKLERAAAEARERSNAEAKEKAAAVARAENEVRMRAERASVDRATAEARERASAEARERASASTRHSQQNSENDLESFFSMGARPSSAPRPNRTSTSDSAFDSQFQNRPVPEGARRTPSTTSSTIRKASSTTNIVDDLTSIFGGASPSGEFQEMDGESEERRKARLERHQRTQERATKALAEKNERDRQIQREQAERNRISETLDIEIKRWSAGKEGNLRALLSTLQYVLWPECGWQPISLTDLITGAAVKKAYRKATLCIHPDKVQQKGATLQQKYIAEKVFDLLKVLLPIYMQYSYDALLLKKHLFLFIYC</sequence>
<dbReference type="GO" id="GO:0072318">
    <property type="term" value="P:clathrin coat disassembly"/>
    <property type="evidence" value="ECO:0007669"/>
    <property type="project" value="TreeGrafter"/>
</dbReference>
<feature type="compositionally biased region" description="Polar residues" evidence="2">
    <location>
        <begin position="280"/>
        <end position="289"/>
    </location>
</feature>
<feature type="region of interest" description="Disordered" evidence="2">
    <location>
        <begin position="629"/>
        <end position="825"/>
    </location>
</feature>
<dbReference type="GO" id="GO:0030276">
    <property type="term" value="F:clathrin binding"/>
    <property type="evidence" value="ECO:0007669"/>
    <property type="project" value="TreeGrafter"/>
</dbReference>
<feature type="region of interest" description="Disordered" evidence="2">
    <location>
        <begin position="162"/>
        <end position="244"/>
    </location>
</feature>
<dbReference type="OrthoDB" id="1717591at2759"/>
<feature type="compositionally biased region" description="Basic and acidic residues" evidence="2">
    <location>
        <begin position="491"/>
        <end position="606"/>
    </location>
</feature>
<organism evidence="3 4">
    <name type="scientific">Aquilegia coerulea</name>
    <name type="common">Rocky mountain columbine</name>
    <dbReference type="NCBI Taxonomy" id="218851"/>
    <lineage>
        <taxon>Eukaryota</taxon>
        <taxon>Viridiplantae</taxon>
        <taxon>Streptophyta</taxon>
        <taxon>Embryophyta</taxon>
        <taxon>Tracheophyta</taxon>
        <taxon>Spermatophyta</taxon>
        <taxon>Magnoliopsida</taxon>
        <taxon>Ranunculales</taxon>
        <taxon>Ranunculaceae</taxon>
        <taxon>Thalictroideae</taxon>
        <taxon>Aquilegia</taxon>
    </lineage>
</organism>
<dbReference type="GO" id="GO:0005737">
    <property type="term" value="C:cytoplasm"/>
    <property type="evidence" value="ECO:0007669"/>
    <property type="project" value="TreeGrafter"/>
</dbReference>
<dbReference type="FunFam" id="1.10.287.110:FF:000009">
    <property type="entry name" value="Auxilin-related protein 1"/>
    <property type="match status" value="1"/>
</dbReference>
<proteinExistence type="predicted"/>
<dbReference type="GO" id="GO:0072583">
    <property type="term" value="P:clathrin-dependent endocytosis"/>
    <property type="evidence" value="ECO:0007669"/>
    <property type="project" value="TreeGrafter"/>
</dbReference>
<feature type="region of interest" description="Disordered" evidence="2">
    <location>
        <begin position="17"/>
        <end position="109"/>
    </location>
</feature>